<feature type="transmembrane region" description="Helical" evidence="12">
    <location>
        <begin position="74"/>
        <end position="93"/>
    </location>
</feature>
<dbReference type="PANTHER" id="PTHR42985">
    <property type="entry name" value="SODIUM-COUPLED MONOCARBOXYLATE TRANSPORTER"/>
    <property type="match status" value="1"/>
</dbReference>
<evidence type="ECO:0000256" key="8">
    <source>
        <dbReference type="ARBA" id="ARBA00023065"/>
    </source>
</evidence>
<evidence type="ECO:0000313" key="13">
    <source>
        <dbReference type="EMBL" id="CAL1284493.1"/>
    </source>
</evidence>
<gene>
    <name evidence="13" type="ORF">LARSCL_LOCUS13180</name>
</gene>
<dbReference type="Gene3D" id="1.20.1730.10">
    <property type="entry name" value="Sodium/glucose cotransporter"/>
    <property type="match status" value="1"/>
</dbReference>
<accession>A0AAV2ANZ2</accession>
<comment type="subcellular location">
    <subcellularLocation>
        <location evidence="1">Cell membrane</location>
        <topology evidence="1">Multi-pass membrane protein</topology>
    </subcellularLocation>
</comment>
<keyword evidence="7" id="KW-0915">Sodium</keyword>
<keyword evidence="8" id="KW-0406">Ion transport</keyword>
<dbReference type="GO" id="GO:0006814">
    <property type="term" value="P:sodium ion transport"/>
    <property type="evidence" value="ECO:0007669"/>
    <property type="project" value="UniProtKB-KW"/>
</dbReference>
<feature type="non-terminal residue" evidence="13">
    <location>
        <position position="1"/>
    </location>
</feature>
<evidence type="ECO:0000256" key="6">
    <source>
        <dbReference type="ARBA" id="ARBA00022989"/>
    </source>
</evidence>
<feature type="transmembrane region" description="Helical" evidence="12">
    <location>
        <begin position="181"/>
        <end position="202"/>
    </location>
</feature>
<evidence type="ECO:0000256" key="4">
    <source>
        <dbReference type="ARBA" id="ARBA00022475"/>
    </source>
</evidence>
<dbReference type="GO" id="GO:0005886">
    <property type="term" value="C:plasma membrane"/>
    <property type="evidence" value="ECO:0007669"/>
    <property type="project" value="UniProtKB-SubCell"/>
</dbReference>
<keyword evidence="3" id="KW-0813">Transport</keyword>
<dbReference type="Pfam" id="PF00474">
    <property type="entry name" value="SSF"/>
    <property type="match status" value="1"/>
</dbReference>
<evidence type="ECO:0000256" key="9">
    <source>
        <dbReference type="ARBA" id="ARBA00023136"/>
    </source>
</evidence>
<keyword evidence="5 12" id="KW-0812">Transmembrane</keyword>
<evidence type="ECO:0000256" key="1">
    <source>
        <dbReference type="ARBA" id="ARBA00004651"/>
    </source>
</evidence>
<feature type="transmembrane region" description="Helical" evidence="12">
    <location>
        <begin position="42"/>
        <end position="62"/>
    </location>
</feature>
<sequence>GIFSGSLSTISSALNSLSTVTVLDFIKPLCATRKLKDIHEVYIAKALSLLFGLLCICMAFGVSRVDSLLAVNNALISITEGPVLAIFLVGILSRKGSQRCILFGFIVGFVLTSWIGYGIIFSGQRPASLTVETSGCPSSLNSSVTLKNITTTCEGLEQCATTIKPVTLVQNDPFVLYKISYVWISPIGLSFTLCAIFLAILFTGNWSHNVIPANSRCLSPVTRLWMKGSRHQELPLTSEEQTTLTAMDEFQRPVHAINK</sequence>
<reference evidence="13 14" key="1">
    <citation type="submission" date="2024-04" db="EMBL/GenBank/DDBJ databases">
        <authorList>
            <person name="Rising A."/>
            <person name="Reimegard J."/>
            <person name="Sonavane S."/>
            <person name="Akerstrom W."/>
            <person name="Nylinder S."/>
            <person name="Hedman E."/>
            <person name="Kallberg Y."/>
        </authorList>
    </citation>
    <scope>NUCLEOTIDE SEQUENCE [LARGE SCALE GENOMIC DNA]</scope>
</reference>
<comment type="caution">
    <text evidence="13">The sequence shown here is derived from an EMBL/GenBank/DDBJ whole genome shotgun (WGS) entry which is preliminary data.</text>
</comment>
<dbReference type="PANTHER" id="PTHR42985:SF40">
    <property type="entry name" value="LD47995P-RELATED"/>
    <property type="match status" value="1"/>
</dbReference>
<dbReference type="InterPro" id="IPR051163">
    <property type="entry name" value="Sodium:Solute_Symporter_SSF"/>
</dbReference>
<evidence type="ECO:0000256" key="12">
    <source>
        <dbReference type="SAM" id="Phobius"/>
    </source>
</evidence>
<dbReference type="PROSITE" id="PS50283">
    <property type="entry name" value="NA_SOLUT_SYMP_3"/>
    <property type="match status" value="1"/>
</dbReference>
<organism evidence="13 14">
    <name type="scientific">Larinioides sclopetarius</name>
    <dbReference type="NCBI Taxonomy" id="280406"/>
    <lineage>
        <taxon>Eukaryota</taxon>
        <taxon>Metazoa</taxon>
        <taxon>Ecdysozoa</taxon>
        <taxon>Arthropoda</taxon>
        <taxon>Chelicerata</taxon>
        <taxon>Arachnida</taxon>
        <taxon>Araneae</taxon>
        <taxon>Araneomorphae</taxon>
        <taxon>Entelegynae</taxon>
        <taxon>Araneoidea</taxon>
        <taxon>Araneidae</taxon>
        <taxon>Larinioides</taxon>
    </lineage>
</organism>
<dbReference type="Proteomes" id="UP001497382">
    <property type="component" value="Unassembled WGS sequence"/>
</dbReference>
<keyword evidence="10" id="KW-0739">Sodium transport</keyword>
<evidence type="ECO:0000256" key="10">
    <source>
        <dbReference type="ARBA" id="ARBA00023201"/>
    </source>
</evidence>
<evidence type="ECO:0000256" key="11">
    <source>
        <dbReference type="RuleBase" id="RU362091"/>
    </source>
</evidence>
<evidence type="ECO:0000256" key="7">
    <source>
        <dbReference type="ARBA" id="ARBA00023053"/>
    </source>
</evidence>
<dbReference type="EMBL" id="CAXIEN010000179">
    <property type="protein sequence ID" value="CAL1284493.1"/>
    <property type="molecule type" value="Genomic_DNA"/>
</dbReference>
<feature type="transmembrane region" description="Helical" evidence="12">
    <location>
        <begin position="100"/>
        <end position="120"/>
    </location>
</feature>
<keyword evidence="14" id="KW-1185">Reference proteome</keyword>
<dbReference type="GO" id="GO:0015293">
    <property type="term" value="F:symporter activity"/>
    <property type="evidence" value="ECO:0007669"/>
    <property type="project" value="TreeGrafter"/>
</dbReference>
<dbReference type="InterPro" id="IPR038377">
    <property type="entry name" value="Na/Glc_symporter_sf"/>
</dbReference>
<keyword evidence="9 12" id="KW-0472">Membrane</keyword>
<evidence type="ECO:0000256" key="3">
    <source>
        <dbReference type="ARBA" id="ARBA00022448"/>
    </source>
</evidence>
<dbReference type="AlphaFoldDB" id="A0AAV2ANZ2"/>
<dbReference type="InterPro" id="IPR001734">
    <property type="entry name" value="Na/solute_symporter"/>
</dbReference>
<name>A0AAV2ANZ2_9ARAC</name>
<protein>
    <submittedName>
        <fullName evidence="13">Uncharacterized protein</fullName>
    </submittedName>
</protein>
<keyword evidence="6 12" id="KW-1133">Transmembrane helix</keyword>
<comment type="similarity">
    <text evidence="2 11">Belongs to the sodium:solute symporter (SSF) (TC 2.A.21) family.</text>
</comment>
<evidence type="ECO:0000256" key="2">
    <source>
        <dbReference type="ARBA" id="ARBA00006434"/>
    </source>
</evidence>
<keyword evidence="4" id="KW-1003">Cell membrane</keyword>
<proteinExistence type="inferred from homology"/>
<evidence type="ECO:0000256" key="5">
    <source>
        <dbReference type="ARBA" id="ARBA00022692"/>
    </source>
</evidence>
<evidence type="ECO:0000313" key="14">
    <source>
        <dbReference type="Proteomes" id="UP001497382"/>
    </source>
</evidence>